<feature type="compositionally biased region" description="Basic and acidic residues" evidence="1">
    <location>
        <begin position="182"/>
        <end position="192"/>
    </location>
</feature>
<proteinExistence type="predicted"/>
<feature type="region of interest" description="Disordered" evidence="1">
    <location>
        <begin position="160"/>
        <end position="374"/>
    </location>
</feature>
<dbReference type="AlphaFoldDB" id="A0A0C3EPA9"/>
<dbReference type="OrthoDB" id="2431475at2759"/>
<reference evidence="3" key="2">
    <citation type="submission" date="2015-01" db="EMBL/GenBank/DDBJ databases">
        <title>Evolutionary Origins and Diversification of the Mycorrhizal Mutualists.</title>
        <authorList>
            <consortium name="DOE Joint Genome Institute"/>
            <consortium name="Mycorrhizal Genomics Consortium"/>
            <person name="Kohler A."/>
            <person name="Kuo A."/>
            <person name="Nagy L.G."/>
            <person name="Floudas D."/>
            <person name="Copeland A."/>
            <person name="Barry K.W."/>
            <person name="Cichocki N."/>
            <person name="Veneault-Fourrey C."/>
            <person name="LaButti K."/>
            <person name="Lindquist E.A."/>
            <person name="Lipzen A."/>
            <person name="Lundell T."/>
            <person name="Morin E."/>
            <person name="Murat C."/>
            <person name="Riley R."/>
            <person name="Ohm R."/>
            <person name="Sun H."/>
            <person name="Tunlid A."/>
            <person name="Henrissat B."/>
            <person name="Grigoriev I.V."/>
            <person name="Hibbett D.S."/>
            <person name="Martin F."/>
        </authorList>
    </citation>
    <scope>NUCLEOTIDE SEQUENCE [LARGE SCALE GENOMIC DNA]</scope>
    <source>
        <strain evidence="3">Foug A</strain>
    </source>
</reference>
<sequence>MSKSSLSAVVSNLVRASMGSSVPAAVPDEDLDKHVAELILKEAKQKAESYAKFGVQAYFPTTPDPNAPRTNKRFLSSIIRSTDDHNKTILRAQALAAQEIKQAREEEERKERKARAEEAAAAERARRQRGRRNSEEYGWRSDRDKDRHRVRDWSYDWRRQGDEDEHERERTERHRRRRHRSRSSERDRDQEHRKSRRRNSSRDHDSHRSEHRSRSRKHRHDGEERERHRKRRRRSSDSRSRSPVRPLVVRSPTPPSHTRTPSPPPPQDDQGSSSKPFILPKERSTPSPCRSSETPPDDSSIEAGRPAKGRHKEIGHTAPTSSSPLPRLPSPPPRRKRALPTSSTSVRPPSVSPPPLPPTALPSKMDKYFDDSYDPRLDVTPLTVPAVPKAGLINDAEYAAWDAMLELLRKRREDKEEKKRLEKLGFPSREIKLEQLQKRGSGEASGGDSVMAIEYKKRGSVREWDLGKEGL</sequence>
<name>A0A0C3EPA9_9AGAM</name>
<dbReference type="Proteomes" id="UP000053989">
    <property type="component" value="Unassembled WGS sequence"/>
</dbReference>
<feature type="region of interest" description="Disordered" evidence="1">
    <location>
        <begin position="101"/>
        <end position="145"/>
    </location>
</feature>
<feature type="compositionally biased region" description="Low complexity" evidence="1">
    <location>
        <begin position="339"/>
        <end position="349"/>
    </location>
</feature>
<dbReference type="InParanoid" id="A0A0C3EPA9"/>
<accession>A0A0C3EPA9</accession>
<gene>
    <name evidence="2" type="ORF">SCLCIDRAFT_1207277</name>
</gene>
<keyword evidence="3" id="KW-1185">Reference proteome</keyword>
<dbReference type="PANTHER" id="PTHR40132:SF1">
    <property type="entry name" value="PRE-MRNA-SPLICING FACTOR 38B"/>
    <property type="match status" value="1"/>
</dbReference>
<feature type="compositionally biased region" description="Pro residues" evidence="1">
    <location>
        <begin position="350"/>
        <end position="360"/>
    </location>
</feature>
<feature type="compositionally biased region" description="Low complexity" evidence="1">
    <location>
        <begin position="241"/>
        <end position="260"/>
    </location>
</feature>
<feature type="compositionally biased region" description="Basic and acidic residues" evidence="1">
    <location>
        <begin position="132"/>
        <end position="145"/>
    </location>
</feature>
<feature type="compositionally biased region" description="Basic and acidic residues" evidence="1">
    <location>
        <begin position="101"/>
        <end position="125"/>
    </location>
</feature>
<protein>
    <submittedName>
        <fullName evidence="2">Uncharacterized protein</fullName>
    </submittedName>
</protein>
<feature type="compositionally biased region" description="Polar residues" evidence="1">
    <location>
        <begin position="285"/>
        <end position="294"/>
    </location>
</feature>
<dbReference type="HOGENOM" id="CLU_014120_1_0_1"/>
<organism evidence="2 3">
    <name type="scientific">Scleroderma citrinum Foug A</name>
    <dbReference type="NCBI Taxonomy" id="1036808"/>
    <lineage>
        <taxon>Eukaryota</taxon>
        <taxon>Fungi</taxon>
        <taxon>Dikarya</taxon>
        <taxon>Basidiomycota</taxon>
        <taxon>Agaricomycotina</taxon>
        <taxon>Agaricomycetes</taxon>
        <taxon>Agaricomycetidae</taxon>
        <taxon>Boletales</taxon>
        <taxon>Sclerodermatineae</taxon>
        <taxon>Sclerodermataceae</taxon>
        <taxon>Scleroderma</taxon>
    </lineage>
</organism>
<feature type="compositionally biased region" description="Basic and acidic residues" evidence="1">
    <location>
        <begin position="160"/>
        <end position="172"/>
    </location>
</feature>
<dbReference type="EMBL" id="KN822005">
    <property type="protein sequence ID" value="KIM70014.1"/>
    <property type="molecule type" value="Genomic_DNA"/>
</dbReference>
<evidence type="ECO:0000256" key="1">
    <source>
        <dbReference type="SAM" id="MobiDB-lite"/>
    </source>
</evidence>
<feature type="compositionally biased region" description="Basic residues" evidence="1">
    <location>
        <begin position="209"/>
        <end position="219"/>
    </location>
</feature>
<reference evidence="2 3" key="1">
    <citation type="submission" date="2014-04" db="EMBL/GenBank/DDBJ databases">
        <authorList>
            <consortium name="DOE Joint Genome Institute"/>
            <person name="Kuo A."/>
            <person name="Kohler A."/>
            <person name="Nagy L.G."/>
            <person name="Floudas D."/>
            <person name="Copeland A."/>
            <person name="Barry K.W."/>
            <person name="Cichocki N."/>
            <person name="Veneault-Fourrey C."/>
            <person name="LaButti K."/>
            <person name="Lindquist E.A."/>
            <person name="Lipzen A."/>
            <person name="Lundell T."/>
            <person name="Morin E."/>
            <person name="Murat C."/>
            <person name="Sun H."/>
            <person name="Tunlid A."/>
            <person name="Henrissat B."/>
            <person name="Grigoriev I.V."/>
            <person name="Hibbett D.S."/>
            <person name="Martin F."/>
            <person name="Nordberg H.P."/>
            <person name="Cantor M.N."/>
            <person name="Hua S.X."/>
        </authorList>
    </citation>
    <scope>NUCLEOTIDE SEQUENCE [LARGE SCALE GENOMIC DNA]</scope>
    <source>
        <strain evidence="2 3">Foug A</strain>
    </source>
</reference>
<dbReference type="PANTHER" id="PTHR40132">
    <property type="entry name" value="PRE-MRNA-SPLICING FACTOR 38B"/>
    <property type="match status" value="1"/>
</dbReference>
<feature type="compositionally biased region" description="Basic and acidic residues" evidence="1">
    <location>
        <begin position="364"/>
        <end position="374"/>
    </location>
</feature>
<dbReference type="STRING" id="1036808.A0A0C3EPA9"/>
<evidence type="ECO:0000313" key="2">
    <source>
        <dbReference type="EMBL" id="KIM70014.1"/>
    </source>
</evidence>
<evidence type="ECO:0000313" key="3">
    <source>
        <dbReference type="Proteomes" id="UP000053989"/>
    </source>
</evidence>